<feature type="compositionally biased region" description="Basic and acidic residues" evidence="1">
    <location>
        <begin position="42"/>
        <end position="68"/>
    </location>
</feature>
<sequence length="83" mass="9326">ERFQGVGPNIDAQKQAEEELKQKKRRTVHSTDPGRNINGTESVKDSTLKGKSKLDARKSSSTRVEKSNTNKVQPPAPLERKRK</sequence>
<organism evidence="2">
    <name type="scientific">Arion vulgaris</name>
    <dbReference type="NCBI Taxonomy" id="1028688"/>
    <lineage>
        <taxon>Eukaryota</taxon>
        <taxon>Metazoa</taxon>
        <taxon>Spiralia</taxon>
        <taxon>Lophotrochozoa</taxon>
        <taxon>Mollusca</taxon>
        <taxon>Gastropoda</taxon>
        <taxon>Heterobranchia</taxon>
        <taxon>Euthyneura</taxon>
        <taxon>Panpulmonata</taxon>
        <taxon>Eupulmonata</taxon>
        <taxon>Stylommatophora</taxon>
        <taxon>Helicina</taxon>
        <taxon>Arionoidea</taxon>
        <taxon>Arionidae</taxon>
        <taxon>Arion</taxon>
    </lineage>
</organism>
<dbReference type="AlphaFoldDB" id="A0A0B6YYW6"/>
<dbReference type="EMBL" id="HACG01014467">
    <property type="protein sequence ID" value="CEK61332.1"/>
    <property type="molecule type" value="Transcribed_RNA"/>
</dbReference>
<evidence type="ECO:0000256" key="1">
    <source>
        <dbReference type="SAM" id="MobiDB-lite"/>
    </source>
</evidence>
<protein>
    <submittedName>
        <fullName evidence="2">Uncharacterized protein</fullName>
    </submittedName>
</protein>
<feature type="region of interest" description="Disordered" evidence="1">
    <location>
        <begin position="1"/>
        <end position="83"/>
    </location>
</feature>
<accession>A0A0B6YYW6</accession>
<evidence type="ECO:0000313" key="2">
    <source>
        <dbReference type="EMBL" id="CEK61332.1"/>
    </source>
</evidence>
<feature type="non-terminal residue" evidence="2">
    <location>
        <position position="1"/>
    </location>
</feature>
<gene>
    <name evidence="2" type="primary">ORF41964</name>
</gene>
<reference evidence="2" key="1">
    <citation type="submission" date="2014-12" db="EMBL/GenBank/DDBJ databases">
        <title>Insight into the proteome of Arion vulgaris.</title>
        <authorList>
            <person name="Aradska J."/>
            <person name="Bulat T."/>
            <person name="Smidak R."/>
            <person name="Sarate P."/>
            <person name="Gangsoo J."/>
            <person name="Sialana F."/>
            <person name="Bilban M."/>
            <person name="Lubec G."/>
        </authorList>
    </citation>
    <scope>NUCLEOTIDE SEQUENCE</scope>
    <source>
        <tissue evidence="2">Skin</tissue>
    </source>
</reference>
<name>A0A0B6YYW6_9EUPU</name>
<proteinExistence type="predicted"/>